<dbReference type="InterPro" id="IPR004547">
    <property type="entry name" value="Glucosamine6P_isomerase"/>
</dbReference>
<dbReference type="CDD" id="cd01399">
    <property type="entry name" value="GlcN6P_deaminase"/>
    <property type="match status" value="1"/>
</dbReference>
<dbReference type="GO" id="GO:0006043">
    <property type="term" value="P:glucosamine catabolic process"/>
    <property type="evidence" value="ECO:0007669"/>
    <property type="project" value="TreeGrafter"/>
</dbReference>
<organism evidence="6 7">
    <name type="scientific">Anaerosolibacter carboniphilus</name>
    <dbReference type="NCBI Taxonomy" id="1417629"/>
    <lineage>
        <taxon>Bacteria</taxon>
        <taxon>Bacillati</taxon>
        <taxon>Bacillota</taxon>
        <taxon>Clostridia</taxon>
        <taxon>Peptostreptococcales</taxon>
        <taxon>Thermotaleaceae</taxon>
        <taxon>Anaerosolibacter</taxon>
    </lineage>
</organism>
<protein>
    <recommendedName>
        <fullName evidence="4">Glucosamine-6-phosphate deaminase</fullName>
        <ecNumber evidence="4">3.5.99.6</ecNumber>
    </recommendedName>
    <alternativeName>
        <fullName evidence="4">GlcN6P deaminase</fullName>
        <shortName evidence="4">GNPDA</shortName>
    </alternativeName>
    <alternativeName>
        <fullName evidence="4">Glucosamine-6-phosphate isomerase</fullName>
    </alternativeName>
</protein>
<dbReference type="FunFam" id="3.40.50.1360:FF:000003">
    <property type="entry name" value="Glucosamine-6-phosphate deaminase"/>
    <property type="match status" value="1"/>
</dbReference>
<dbReference type="GO" id="GO:0005975">
    <property type="term" value="P:carbohydrate metabolic process"/>
    <property type="evidence" value="ECO:0007669"/>
    <property type="project" value="InterPro"/>
</dbReference>
<dbReference type="EMBL" id="JACHEN010000002">
    <property type="protein sequence ID" value="MBB6214384.1"/>
    <property type="molecule type" value="Genomic_DNA"/>
</dbReference>
<dbReference type="InterPro" id="IPR037171">
    <property type="entry name" value="NagB/RpiA_transferase-like"/>
</dbReference>
<dbReference type="UniPathway" id="UPA00629">
    <property type="reaction ID" value="UER00684"/>
</dbReference>
<gene>
    <name evidence="4" type="primary">nagB</name>
    <name evidence="6" type="ORF">HNQ80_000464</name>
</gene>
<dbReference type="GO" id="GO:0042802">
    <property type="term" value="F:identical protein binding"/>
    <property type="evidence" value="ECO:0007669"/>
    <property type="project" value="TreeGrafter"/>
</dbReference>
<dbReference type="NCBIfam" id="NF001684">
    <property type="entry name" value="PRK00443.1-4"/>
    <property type="match status" value="1"/>
</dbReference>
<comment type="caution">
    <text evidence="6">The sequence shown here is derived from an EMBL/GenBank/DDBJ whole genome shotgun (WGS) entry which is preliminary data.</text>
</comment>
<evidence type="ECO:0000259" key="5">
    <source>
        <dbReference type="Pfam" id="PF01182"/>
    </source>
</evidence>
<feature type="active site" description="Proton acceptor; for ring-opening step" evidence="4">
    <location>
        <position position="138"/>
    </location>
</feature>
<dbReference type="InterPro" id="IPR006148">
    <property type="entry name" value="Glc/Gal-6P_isomerase"/>
</dbReference>
<dbReference type="GO" id="GO:0006046">
    <property type="term" value="P:N-acetylglucosamine catabolic process"/>
    <property type="evidence" value="ECO:0007669"/>
    <property type="project" value="UniProtKB-UniRule"/>
</dbReference>
<dbReference type="AlphaFoldDB" id="A0A841KKJ2"/>
<evidence type="ECO:0000313" key="6">
    <source>
        <dbReference type="EMBL" id="MBB6214384.1"/>
    </source>
</evidence>
<dbReference type="HAMAP" id="MF_01241">
    <property type="entry name" value="GlcN6P_deamin"/>
    <property type="match status" value="1"/>
</dbReference>
<dbReference type="Proteomes" id="UP000579281">
    <property type="component" value="Unassembled WGS sequence"/>
</dbReference>
<dbReference type="InterPro" id="IPR018321">
    <property type="entry name" value="Glucosamine6P_isomerase_CS"/>
</dbReference>
<dbReference type="EC" id="3.5.99.6" evidence="4"/>
<accession>A0A841KKJ2</accession>
<comment type="catalytic activity">
    <reaction evidence="1 4">
        <text>alpha-D-glucosamine 6-phosphate + H2O = beta-D-fructose 6-phosphate + NH4(+)</text>
        <dbReference type="Rhea" id="RHEA:12172"/>
        <dbReference type="ChEBI" id="CHEBI:15377"/>
        <dbReference type="ChEBI" id="CHEBI:28938"/>
        <dbReference type="ChEBI" id="CHEBI:57634"/>
        <dbReference type="ChEBI" id="CHEBI:75989"/>
        <dbReference type="EC" id="3.5.99.6"/>
    </reaction>
</comment>
<comment type="pathway">
    <text evidence="4">Amino-sugar metabolism; N-acetylneuraminate degradation; D-fructose 6-phosphate from N-acetylneuraminate: step 5/5.</text>
</comment>
<name>A0A841KKJ2_9FIRM</name>
<dbReference type="GO" id="GO:0004342">
    <property type="term" value="F:glucosamine-6-phosphate deaminase activity"/>
    <property type="evidence" value="ECO:0007669"/>
    <property type="project" value="UniProtKB-UniRule"/>
</dbReference>
<feature type="domain" description="Glucosamine/galactosamine-6-phosphate isomerase" evidence="5">
    <location>
        <begin position="12"/>
        <end position="224"/>
    </location>
</feature>
<dbReference type="PANTHER" id="PTHR11280:SF5">
    <property type="entry name" value="GLUCOSAMINE-6-PHOSPHATE ISOMERASE"/>
    <property type="match status" value="1"/>
</dbReference>
<feature type="active site" description="For ring-opening step" evidence="4">
    <location>
        <position position="136"/>
    </location>
</feature>
<evidence type="ECO:0000256" key="3">
    <source>
        <dbReference type="ARBA" id="ARBA00023277"/>
    </source>
</evidence>
<sequence length="254" mass="28303">MRIIIAKDYKEMGKKAANMIASQIILKPESVVGFATGETPVGMYKELVNLYKLGSLETGKITTFNLDEYYGLSQDNPQSYAYYMHENLFKHIHIESSRIHLPDGMSTDIEIECARYEEKIYKAGGIDLQVLGIGRNGHIGFNEPDVKFEARTHMVELDQDTIAANARFFPSMKEVPKQAISMGIKTIMGARKILLLAAGIEKASAIYDAIYGKITPELPASILQLHPDVTMILEEKAASLLTAAQEKEIREFAV</sequence>
<keyword evidence="7" id="KW-1185">Reference proteome</keyword>
<dbReference type="RefSeq" id="WP_184307769.1">
    <property type="nucleotide sequence ID" value="NZ_JACHEN010000002.1"/>
</dbReference>
<dbReference type="NCBIfam" id="TIGR00502">
    <property type="entry name" value="nagB"/>
    <property type="match status" value="1"/>
</dbReference>
<proteinExistence type="inferred from homology"/>
<evidence type="ECO:0000313" key="7">
    <source>
        <dbReference type="Proteomes" id="UP000579281"/>
    </source>
</evidence>
<dbReference type="GO" id="GO:0005737">
    <property type="term" value="C:cytoplasm"/>
    <property type="evidence" value="ECO:0007669"/>
    <property type="project" value="TreeGrafter"/>
</dbReference>
<dbReference type="SUPFAM" id="SSF100950">
    <property type="entry name" value="NagB/RpiA/CoA transferase-like"/>
    <property type="match status" value="1"/>
</dbReference>
<dbReference type="Gene3D" id="3.40.50.1360">
    <property type="match status" value="1"/>
</dbReference>
<evidence type="ECO:0000256" key="4">
    <source>
        <dbReference type="HAMAP-Rule" id="MF_01241"/>
    </source>
</evidence>
<dbReference type="PANTHER" id="PTHR11280">
    <property type="entry name" value="GLUCOSAMINE-6-PHOSPHATE ISOMERASE"/>
    <property type="match status" value="1"/>
</dbReference>
<evidence type="ECO:0000256" key="1">
    <source>
        <dbReference type="ARBA" id="ARBA00000644"/>
    </source>
</evidence>
<feature type="active site" description="Proton acceptor; for enolization step" evidence="4">
    <location>
        <position position="67"/>
    </location>
</feature>
<dbReference type="Pfam" id="PF01182">
    <property type="entry name" value="Glucosamine_iso"/>
    <property type="match status" value="1"/>
</dbReference>
<evidence type="ECO:0000256" key="2">
    <source>
        <dbReference type="ARBA" id="ARBA00022801"/>
    </source>
</evidence>
<dbReference type="GO" id="GO:0019262">
    <property type="term" value="P:N-acetylneuraminate catabolic process"/>
    <property type="evidence" value="ECO:0007669"/>
    <property type="project" value="UniProtKB-UniRule"/>
</dbReference>
<comment type="similarity">
    <text evidence="4">Belongs to the glucosamine/galactosamine-6-phosphate isomerase family. NagB subfamily.</text>
</comment>
<reference evidence="6 7" key="1">
    <citation type="submission" date="2020-08" db="EMBL/GenBank/DDBJ databases">
        <title>Genomic Encyclopedia of Type Strains, Phase IV (KMG-IV): sequencing the most valuable type-strain genomes for metagenomic binning, comparative biology and taxonomic classification.</title>
        <authorList>
            <person name="Goeker M."/>
        </authorList>
    </citation>
    <scope>NUCLEOTIDE SEQUENCE [LARGE SCALE GENOMIC DNA]</scope>
    <source>
        <strain evidence="6 7">DSM 103526</strain>
    </source>
</reference>
<comment type="caution">
    <text evidence="4">Lacks conserved residue(s) required for the propagation of feature annotation.</text>
</comment>
<keyword evidence="3 4" id="KW-0119">Carbohydrate metabolism</keyword>
<feature type="active site" description="For ring-opening step" evidence="4">
    <location>
        <position position="143"/>
    </location>
</feature>
<keyword evidence="2 4" id="KW-0378">Hydrolase</keyword>
<comment type="function">
    <text evidence="4">Catalyzes the reversible isomerization-deamination of glucosamine 6-phosphate (GlcN6P) to form fructose 6-phosphate (Fru6P) and ammonium ion.</text>
</comment>
<dbReference type="PROSITE" id="PS01161">
    <property type="entry name" value="GLC_GALNAC_ISOMERASE"/>
    <property type="match status" value="1"/>
</dbReference>